<gene>
    <name evidence="2" type="ORF">ACD_3C00054G0015</name>
</gene>
<dbReference type="AlphaFoldDB" id="K2GYD8"/>
<dbReference type="PANTHER" id="PTHR23419">
    <property type="entry name" value="DIVALENT CATION TOLERANCE CUTA-RELATED"/>
    <property type="match status" value="1"/>
</dbReference>
<dbReference type="GO" id="GO:0005507">
    <property type="term" value="F:copper ion binding"/>
    <property type="evidence" value="ECO:0007669"/>
    <property type="project" value="TreeGrafter"/>
</dbReference>
<name>K2GYD8_9BACT</name>
<dbReference type="GO" id="GO:0010038">
    <property type="term" value="P:response to metal ion"/>
    <property type="evidence" value="ECO:0007669"/>
    <property type="project" value="InterPro"/>
</dbReference>
<dbReference type="SUPFAM" id="SSF54913">
    <property type="entry name" value="GlnB-like"/>
    <property type="match status" value="1"/>
</dbReference>
<dbReference type="Pfam" id="PF03091">
    <property type="entry name" value="CutA1"/>
    <property type="match status" value="1"/>
</dbReference>
<evidence type="ECO:0008006" key="3">
    <source>
        <dbReference type="Google" id="ProtNLM"/>
    </source>
</evidence>
<accession>K2GYD8</accession>
<comment type="caution">
    <text evidence="2">The sequence shown here is derived from an EMBL/GenBank/DDBJ whole genome shotgun (WGS) entry which is preliminary data.</text>
</comment>
<protein>
    <recommendedName>
        <fullName evidence="3">CutA1 divalent ion tolerance protein</fullName>
    </recommendedName>
</protein>
<dbReference type="EMBL" id="AMFJ01000328">
    <property type="protein sequence ID" value="EKE28475.1"/>
    <property type="molecule type" value="Genomic_DNA"/>
</dbReference>
<organism evidence="2">
    <name type="scientific">uncultured bacterium</name>
    <name type="common">gcode 4</name>
    <dbReference type="NCBI Taxonomy" id="1234023"/>
    <lineage>
        <taxon>Bacteria</taxon>
        <taxon>environmental samples</taxon>
    </lineage>
</organism>
<dbReference type="Gene3D" id="3.30.70.120">
    <property type="match status" value="1"/>
</dbReference>
<sequence length="98" mass="11740">MFNLIYVTHGSYEEAEKVVSHLLSKQLIKCANTFPINSQFWWLWKIDKSEEIVTILKSKKEDWEILLKEIKAIHPYDIPCIIKIEVEANKEYEDWINE</sequence>
<dbReference type="InterPro" id="IPR015867">
    <property type="entry name" value="N-reg_PII/ATP_PRibTrfase_C"/>
</dbReference>
<dbReference type="InterPro" id="IPR004323">
    <property type="entry name" value="Ion_tolerance_CutA"/>
</dbReference>
<proteinExistence type="inferred from homology"/>
<dbReference type="PANTHER" id="PTHR23419:SF8">
    <property type="entry name" value="FI09726P"/>
    <property type="match status" value="1"/>
</dbReference>
<evidence type="ECO:0000256" key="1">
    <source>
        <dbReference type="ARBA" id="ARBA00010169"/>
    </source>
</evidence>
<dbReference type="InterPro" id="IPR011322">
    <property type="entry name" value="N-reg_PII-like_a/b"/>
</dbReference>
<reference evidence="2" key="1">
    <citation type="journal article" date="2012" name="Science">
        <title>Fermentation, hydrogen, and sulfur metabolism in multiple uncultivated bacterial phyla.</title>
        <authorList>
            <person name="Wrighton K.C."/>
            <person name="Thomas B.C."/>
            <person name="Sharon I."/>
            <person name="Miller C.S."/>
            <person name="Castelle C.J."/>
            <person name="VerBerkmoes N.C."/>
            <person name="Wilkins M.J."/>
            <person name="Hettich R.L."/>
            <person name="Lipton M.S."/>
            <person name="Williams K.H."/>
            <person name="Long P.E."/>
            <person name="Banfield J.F."/>
        </authorList>
    </citation>
    <scope>NUCLEOTIDE SEQUENCE [LARGE SCALE GENOMIC DNA]</scope>
</reference>
<comment type="similarity">
    <text evidence="1">Belongs to the CutA family.</text>
</comment>
<evidence type="ECO:0000313" key="2">
    <source>
        <dbReference type="EMBL" id="EKE28475.1"/>
    </source>
</evidence>